<keyword evidence="2" id="KW-0479">Metal-binding</keyword>
<evidence type="ECO:0000256" key="11">
    <source>
        <dbReference type="SAM" id="MobiDB-lite"/>
    </source>
</evidence>
<evidence type="ECO:0000256" key="2">
    <source>
        <dbReference type="ARBA" id="ARBA00022723"/>
    </source>
</evidence>
<dbReference type="PROSITE" id="PS50157">
    <property type="entry name" value="ZINC_FINGER_C2H2_2"/>
    <property type="match status" value="1"/>
</dbReference>
<keyword evidence="7" id="KW-0238">DNA-binding</keyword>
<dbReference type="Gene3D" id="3.30.160.60">
    <property type="entry name" value="Classic Zinc Finger"/>
    <property type="match status" value="1"/>
</dbReference>
<keyword evidence="3" id="KW-0677">Repeat</keyword>
<evidence type="ECO:0000313" key="14">
    <source>
        <dbReference type="Proteomes" id="UP000250572"/>
    </source>
</evidence>
<reference evidence="13 14" key="1">
    <citation type="journal article" date="2018" name="G3 (Bethesda)">
        <title>A High-Quality Reference Genome for the Invasive Mosquitofish Gambusia affinis Using a Chicago Library.</title>
        <authorList>
            <person name="Hoffberg S.L."/>
            <person name="Troendle N.J."/>
            <person name="Glenn T.C."/>
            <person name="Mahmud O."/>
            <person name="Louha S."/>
            <person name="Chalopin D."/>
            <person name="Bennetzen J.L."/>
            <person name="Mauricio R."/>
        </authorList>
    </citation>
    <scope>NUCLEOTIDE SEQUENCE [LARGE SCALE GENOMIC DNA]</scope>
    <source>
        <strain evidence="13">NE01/NJP1002.9</strain>
        <tissue evidence="13">Muscle</tissue>
    </source>
</reference>
<keyword evidence="5" id="KW-0862">Zinc</keyword>
<feature type="region of interest" description="Disordered" evidence="11">
    <location>
        <begin position="32"/>
        <end position="71"/>
    </location>
</feature>
<evidence type="ECO:0000313" key="13">
    <source>
        <dbReference type="EMBL" id="PWA33729.1"/>
    </source>
</evidence>
<dbReference type="AlphaFoldDB" id="A0A315WD12"/>
<feature type="domain" description="C2H2-type" evidence="12">
    <location>
        <begin position="275"/>
        <end position="302"/>
    </location>
</feature>
<keyword evidence="14" id="KW-1185">Reference proteome</keyword>
<dbReference type="GO" id="GO:0001227">
    <property type="term" value="F:DNA-binding transcription repressor activity, RNA polymerase II-specific"/>
    <property type="evidence" value="ECO:0007669"/>
    <property type="project" value="TreeGrafter"/>
</dbReference>
<comment type="caution">
    <text evidence="13">The sequence shown here is derived from an EMBL/GenBank/DDBJ whole genome shotgun (WGS) entry which is preliminary data.</text>
</comment>
<evidence type="ECO:0000256" key="4">
    <source>
        <dbReference type="ARBA" id="ARBA00022771"/>
    </source>
</evidence>
<dbReference type="InterPro" id="IPR013087">
    <property type="entry name" value="Znf_C2H2_type"/>
</dbReference>
<dbReference type="Proteomes" id="UP000250572">
    <property type="component" value="Unassembled WGS sequence"/>
</dbReference>
<dbReference type="GO" id="GO:0000978">
    <property type="term" value="F:RNA polymerase II cis-regulatory region sequence-specific DNA binding"/>
    <property type="evidence" value="ECO:0007669"/>
    <property type="project" value="TreeGrafter"/>
</dbReference>
<evidence type="ECO:0000256" key="7">
    <source>
        <dbReference type="ARBA" id="ARBA00023125"/>
    </source>
</evidence>
<evidence type="ECO:0000256" key="6">
    <source>
        <dbReference type="ARBA" id="ARBA00023015"/>
    </source>
</evidence>
<evidence type="ECO:0000256" key="9">
    <source>
        <dbReference type="ARBA" id="ARBA00023242"/>
    </source>
</evidence>
<protein>
    <recommendedName>
        <fullName evidence="12">C2H2-type domain-containing protein</fullName>
    </recommendedName>
</protein>
<dbReference type="SMART" id="SM00355">
    <property type="entry name" value="ZnF_C2H2"/>
    <property type="match status" value="5"/>
</dbReference>
<accession>A0A315WD12</accession>
<keyword evidence="9" id="KW-0539">Nucleus</keyword>
<evidence type="ECO:0000259" key="12">
    <source>
        <dbReference type="PROSITE" id="PS50157"/>
    </source>
</evidence>
<keyword evidence="6" id="KW-0805">Transcription regulation</keyword>
<evidence type="ECO:0000256" key="1">
    <source>
        <dbReference type="ARBA" id="ARBA00004123"/>
    </source>
</evidence>
<dbReference type="GO" id="GO:0005654">
    <property type="term" value="C:nucleoplasm"/>
    <property type="evidence" value="ECO:0007669"/>
    <property type="project" value="TreeGrafter"/>
</dbReference>
<proteinExistence type="predicted"/>
<dbReference type="PANTHER" id="PTHR24399:SF23">
    <property type="entry name" value="C2H2-TYPE DOMAIN-CONTAINING PROTEIN"/>
    <property type="match status" value="1"/>
</dbReference>
<dbReference type="PANTHER" id="PTHR24399">
    <property type="entry name" value="ZINC FINGER AND BTB DOMAIN-CONTAINING"/>
    <property type="match status" value="1"/>
</dbReference>
<dbReference type="EMBL" id="NHOQ01000034">
    <property type="protein sequence ID" value="PWA33729.1"/>
    <property type="molecule type" value="Genomic_DNA"/>
</dbReference>
<evidence type="ECO:0000256" key="3">
    <source>
        <dbReference type="ARBA" id="ARBA00022737"/>
    </source>
</evidence>
<comment type="subcellular location">
    <subcellularLocation>
        <location evidence="1">Nucleus</location>
    </subcellularLocation>
</comment>
<dbReference type="InterPro" id="IPR036236">
    <property type="entry name" value="Znf_C2H2_sf"/>
</dbReference>
<dbReference type="SUPFAM" id="SSF57667">
    <property type="entry name" value="beta-beta-alpha zinc fingers"/>
    <property type="match status" value="1"/>
</dbReference>
<dbReference type="GO" id="GO:0008270">
    <property type="term" value="F:zinc ion binding"/>
    <property type="evidence" value="ECO:0007669"/>
    <property type="project" value="UniProtKB-KW"/>
</dbReference>
<evidence type="ECO:0000256" key="5">
    <source>
        <dbReference type="ARBA" id="ARBA00022833"/>
    </source>
</evidence>
<evidence type="ECO:0000256" key="10">
    <source>
        <dbReference type="PROSITE-ProRule" id="PRU00042"/>
    </source>
</evidence>
<evidence type="ECO:0000256" key="8">
    <source>
        <dbReference type="ARBA" id="ARBA00023163"/>
    </source>
</evidence>
<organism evidence="13 14">
    <name type="scientific">Gambusia affinis</name>
    <name type="common">Western mosquitofish</name>
    <name type="synonym">Heterandria affinis</name>
    <dbReference type="NCBI Taxonomy" id="33528"/>
    <lineage>
        <taxon>Eukaryota</taxon>
        <taxon>Metazoa</taxon>
        <taxon>Chordata</taxon>
        <taxon>Craniata</taxon>
        <taxon>Vertebrata</taxon>
        <taxon>Euteleostomi</taxon>
        <taxon>Actinopterygii</taxon>
        <taxon>Neopterygii</taxon>
        <taxon>Teleostei</taxon>
        <taxon>Neoteleostei</taxon>
        <taxon>Acanthomorphata</taxon>
        <taxon>Ovalentaria</taxon>
        <taxon>Atherinomorphae</taxon>
        <taxon>Cyprinodontiformes</taxon>
        <taxon>Poeciliidae</taxon>
        <taxon>Poeciliinae</taxon>
        <taxon>Gambusia</taxon>
    </lineage>
</organism>
<keyword evidence="8" id="KW-0804">Transcription</keyword>
<sequence length="438" mass="48556">MWVEPGARGWPGQLLVSDAADEQWASEYTVEYEVGEDDEEAVTQSDSEEKTSDSCETSENSDSEETALPPPIKNGETCSKCGRGPFRSVKRHLLYCRGVKDKFQCVLCKHYFFTEDALQEHHMPLYLCHSCGQVLPTKNSFSRHPCPRGVKSTLVLFCSESMPKACKICKSFFSSDKALSIHLTNVHASEISTKRYIVADPSLLAGATSVQTQAAKRNLCVGQAHVDPATPPPDTQGSEGVASSTLSILALFENESQEWALMKRMNTGWRSKTPCRCRQCGAIFRQPSFAISHRYLHRGQRSYLCQCGRAFRHQLHLLRHCVQHAEALSYICVGCGDTFSGAKLLTRHINGLNTLPPLSDSHSDGFQKTSLVSSMLVPAALRRASARQLLGDDGHQHSSAGDTLKPKKFLQNREVFADITPQPHAKAKDVDGRWLEKC</sequence>
<gene>
    <name evidence="13" type="ORF">CCH79_00007564</name>
</gene>
<dbReference type="PROSITE" id="PS00028">
    <property type="entry name" value="ZINC_FINGER_C2H2_1"/>
    <property type="match status" value="2"/>
</dbReference>
<keyword evidence="4 10" id="KW-0863">Zinc-finger</keyword>
<name>A0A315WD12_GAMAF</name>